<evidence type="ECO:0000259" key="1">
    <source>
        <dbReference type="Pfam" id="PF20150"/>
    </source>
</evidence>
<dbReference type="Proteomes" id="UP001281614">
    <property type="component" value="Unassembled WGS sequence"/>
</dbReference>
<evidence type="ECO:0000313" key="2">
    <source>
        <dbReference type="EMBL" id="KAK2743184.1"/>
    </source>
</evidence>
<gene>
    <name evidence="2" type="ORF">CKAH01_06894</name>
</gene>
<comment type="caution">
    <text evidence="2">The sequence shown here is derived from an EMBL/GenBank/DDBJ whole genome shotgun (WGS) entry which is preliminary data.</text>
</comment>
<evidence type="ECO:0000313" key="3">
    <source>
        <dbReference type="Proteomes" id="UP001281614"/>
    </source>
</evidence>
<organism evidence="2 3">
    <name type="scientific">Colletotrichum kahawae</name>
    <name type="common">Coffee berry disease fungus</name>
    <dbReference type="NCBI Taxonomy" id="34407"/>
    <lineage>
        <taxon>Eukaryota</taxon>
        <taxon>Fungi</taxon>
        <taxon>Dikarya</taxon>
        <taxon>Ascomycota</taxon>
        <taxon>Pezizomycotina</taxon>
        <taxon>Sordariomycetes</taxon>
        <taxon>Hypocreomycetidae</taxon>
        <taxon>Glomerellales</taxon>
        <taxon>Glomerellaceae</taxon>
        <taxon>Colletotrichum</taxon>
        <taxon>Colletotrichum gloeosporioides species complex</taxon>
    </lineage>
</organism>
<dbReference type="AlphaFoldDB" id="A0AAD9Y8D6"/>
<dbReference type="PANTHER" id="PTHR35910">
    <property type="entry name" value="2EXR DOMAIN-CONTAINING PROTEIN"/>
    <property type="match status" value="1"/>
</dbReference>
<dbReference type="Pfam" id="PF20150">
    <property type="entry name" value="2EXR"/>
    <property type="match status" value="1"/>
</dbReference>
<reference evidence="2" key="1">
    <citation type="submission" date="2023-02" db="EMBL/GenBank/DDBJ databases">
        <title>Colletotrichum kahawae CIFC_Que2 genome sequencing and assembly.</title>
        <authorList>
            <person name="Baroncelli R."/>
        </authorList>
    </citation>
    <scope>NUCLEOTIDE SEQUENCE</scope>
    <source>
        <strain evidence="2">CIFC_Que2</strain>
    </source>
</reference>
<keyword evidence="3" id="KW-1185">Reference proteome</keyword>
<sequence length="308" mass="35120">MTSTFTLFPNLPPELRWEIWGLAIGDPPLRSAHFFSVQEERDPSNASRRKVFAAPSTFTPATHRDSPWLHGSPSAYAADYGLWSACKESRRAIANFFSNLSPSYPKDVYGKETIGVRNVRVDGVDVPFATFPCRDLVCLQVPRDLYVDTIQAVQNLGYTGNYHTCVFHEGIAFEYDDSWAFGTQTIPEMMEMPGPRSLFLRLVAARCNLGIPPGRWGPWRSPKIFLIERGAILKPSENCEENFDKFSGNGFRLVAQSHYQHIQMQSVRERRTSAWAFINLVRQWMWWMWNIDRGSNLVVGHVLVAQLA</sequence>
<feature type="domain" description="2EXR" evidence="1">
    <location>
        <begin position="5"/>
        <end position="97"/>
    </location>
</feature>
<name>A0AAD9Y8D6_COLKA</name>
<dbReference type="InterPro" id="IPR045518">
    <property type="entry name" value="2EXR"/>
</dbReference>
<dbReference type="PANTHER" id="PTHR35910:SF1">
    <property type="entry name" value="2EXR DOMAIN-CONTAINING PROTEIN"/>
    <property type="match status" value="1"/>
</dbReference>
<dbReference type="EMBL" id="VYYT01000322">
    <property type="protein sequence ID" value="KAK2743184.1"/>
    <property type="molecule type" value="Genomic_DNA"/>
</dbReference>
<accession>A0AAD9Y8D6</accession>
<protein>
    <recommendedName>
        <fullName evidence="1">2EXR domain-containing protein</fullName>
    </recommendedName>
</protein>
<proteinExistence type="predicted"/>